<accession>A0A061HW45</accession>
<feature type="non-terminal residue" evidence="2">
    <location>
        <position position="121"/>
    </location>
</feature>
<evidence type="ECO:0000313" key="3">
    <source>
        <dbReference type="Proteomes" id="UP000030759"/>
    </source>
</evidence>
<evidence type="ECO:0000313" key="2">
    <source>
        <dbReference type="EMBL" id="ERE65737.1"/>
    </source>
</evidence>
<reference evidence="3" key="1">
    <citation type="journal article" date="2013" name="Nat. Biotechnol.">
        <title>Chinese hamster genome sequenced from sorted chromosomes.</title>
        <authorList>
            <person name="Brinkrolf K."/>
            <person name="Rupp O."/>
            <person name="Laux H."/>
            <person name="Kollin F."/>
            <person name="Ernst W."/>
            <person name="Linke B."/>
            <person name="Kofler R."/>
            <person name="Romand S."/>
            <person name="Hesse F."/>
            <person name="Budach W.E."/>
            <person name="Galosy S."/>
            <person name="Muller D."/>
            <person name="Noll T."/>
            <person name="Wienberg J."/>
            <person name="Jostock T."/>
            <person name="Leonard M."/>
            <person name="Grillari J."/>
            <person name="Tauch A."/>
            <person name="Goesmann A."/>
            <person name="Helk B."/>
            <person name="Mott J.E."/>
            <person name="Puhler A."/>
            <person name="Borth N."/>
        </authorList>
    </citation>
    <scope>NUCLEOTIDE SEQUENCE [LARGE SCALE GENOMIC DNA]</scope>
    <source>
        <strain evidence="3">17A/GY</strain>
    </source>
</reference>
<evidence type="ECO:0000256" key="1">
    <source>
        <dbReference type="SAM" id="MobiDB-lite"/>
    </source>
</evidence>
<name>A0A061HW45_CRIGR</name>
<sequence length="121" mass="13945">MSDNMKPDLGHCGSDGEDDGNTCHSFDQYSMEEIQMCLECLVLFAATAGFLAFQLVTNAIFEEEYERDVAWIAKQSRSMSSIDDEDDYMEDMEFEDSEDEDQEELQDQMEEAEEDEAEDEM</sequence>
<organism evidence="2 3">
    <name type="scientific">Cricetulus griseus</name>
    <name type="common">Chinese hamster</name>
    <name type="synonym">Cricetulus barabensis griseus</name>
    <dbReference type="NCBI Taxonomy" id="10029"/>
    <lineage>
        <taxon>Eukaryota</taxon>
        <taxon>Metazoa</taxon>
        <taxon>Chordata</taxon>
        <taxon>Craniata</taxon>
        <taxon>Vertebrata</taxon>
        <taxon>Euteleostomi</taxon>
        <taxon>Mammalia</taxon>
        <taxon>Eutheria</taxon>
        <taxon>Euarchontoglires</taxon>
        <taxon>Glires</taxon>
        <taxon>Rodentia</taxon>
        <taxon>Myomorpha</taxon>
        <taxon>Muroidea</taxon>
        <taxon>Cricetidae</taxon>
        <taxon>Cricetinae</taxon>
        <taxon>Cricetulus</taxon>
    </lineage>
</organism>
<feature type="compositionally biased region" description="Acidic residues" evidence="1">
    <location>
        <begin position="82"/>
        <end position="121"/>
    </location>
</feature>
<protein>
    <submittedName>
        <fullName evidence="2">Tumor rejection antigen</fullName>
    </submittedName>
</protein>
<feature type="region of interest" description="Disordered" evidence="1">
    <location>
        <begin position="76"/>
        <end position="121"/>
    </location>
</feature>
<gene>
    <name evidence="2" type="ORF">H671_xg19980</name>
</gene>
<dbReference type="Proteomes" id="UP000030759">
    <property type="component" value="Unassembled WGS sequence"/>
</dbReference>
<proteinExistence type="predicted"/>
<feature type="region of interest" description="Disordered" evidence="1">
    <location>
        <begin position="1"/>
        <end position="25"/>
    </location>
</feature>
<dbReference type="AlphaFoldDB" id="A0A061HW45"/>
<dbReference type="EMBL" id="KE683246">
    <property type="protein sequence ID" value="ERE65737.1"/>
    <property type="molecule type" value="Genomic_DNA"/>
</dbReference>